<comment type="caution">
    <text evidence="2">The sequence shown here is derived from an EMBL/GenBank/DDBJ whole genome shotgun (WGS) entry which is preliminary data.</text>
</comment>
<gene>
    <name evidence="2" type="ORF">TASIC1_0009001400</name>
</gene>
<dbReference type="SUPFAM" id="SSF50129">
    <property type="entry name" value="GroES-like"/>
    <property type="match status" value="1"/>
</dbReference>
<dbReference type="SMART" id="SM00829">
    <property type="entry name" value="PKS_ER"/>
    <property type="match status" value="1"/>
</dbReference>
<dbReference type="Proteomes" id="UP000517252">
    <property type="component" value="Unassembled WGS sequence"/>
</dbReference>
<dbReference type="AlphaFoldDB" id="A0A6V8QYD3"/>
<dbReference type="EMBL" id="BLZH01000009">
    <property type="protein sequence ID" value="GFP57677.1"/>
    <property type="molecule type" value="Genomic_DNA"/>
</dbReference>
<reference evidence="2 3" key="1">
    <citation type="submission" date="2020-07" db="EMBL/GenBank/DDBJ databases">
        <title>Trichoderma asperellum IC-1 whole genome shotgun sequence.</title>
        <authorList>
            <person name="Kanamasa S."/>
            <person name="Takahashi H."/>
        </authorList>
    </citation>
    <scope>NUCLEOTIDE SEQUENCE [LARGE SCALE GENOMIC DNA]</scope>
    <source>
        <strain evidence="2 3">IC-1</strain>
    </source>
</reference>
<dbReference type="Pfam" id="PF00107">
    <property type="entry name" value="ADH_zinc_N"/>
    <property type="match status" value="1"/>
</dbReference>
<dbReference type="PANTHER" id="PTHR45033:SF2">
    <property type="entry name" value="ZINC-TYPE ALCOHOL DEHYDROGENASE-LIKE PROTEIN C1773.06C"/>
    <property type="match status" value="1"/>
</dbReference>
<sequence length="281" mass="30121">MSQAIPKTAKQWRITGYDGLDALKFTEEAIPILSDNQVLVQIQGASLNFRDIIIPLGKYPFSQKPNVVPGSDGAGTVLAVGKSVTRFKPGDKVVTILNQRHLAGSIDARSADSGLGASIDGTLRSIGAFDEQGLAKLLKRLGADYIINYQETPNWGEVAKALTGGIGVHLVVEVAGVLTMKQSVASLKLDGIMSVVGFVGGEGNGADAPNLLDPWLKHYTARGISVGSRQQMEDMCLAIEANLEKLRPIIDSRVFKLDQLKEAYKYLQAGENLGKVCIDTE</sequence>
<evidence type="ECO:0000259" key="1">
    <source>
        <dbReference type="SMART" id="SM00829"/>
    </source>
</evidence>
<feature type="domain" description="Enoyl reductase (ER)" evidence="1">
    <location>
        <begin position="19"/>
        <end position="278"/>
    </location>
</feature>
<dbReference type="Gene3D" id="3.40.50.720">
    <property type="entry name" value="NAD(P)-binding Rossmann-like Domain"/>
    <property type="match status" value="1"/>
</dbReference>
<dbReference type="InterPro" id="IPR011032">
    <property type="entry name" value="GroES-like_sf"/>
</dbReference>
<protein>
    <submittedName>
        <fullName evidence="2">Zinc-type alcohol dehydrogenase-like protein C1773.06c</fullName>
    </submittedName>
</protein>
<evidence type="ECO:0000313" key="2">
    <source>
        <dbReference type="EMBL" id="GFP57677.1"/>
    </source>
</evidence>
<dbReference type="CDD" id="cd08276">
    <property type="entry name" value="MDR7"/>
    <property type="match status" value="1"/>
</dbReference>
<dbReference type="InterPro" id="IPR052711">
    <property type="entry name" value="Zinc_ADH-like"/>
</dbReference>
<accession>A0A6V8QYD3</accession>
<dbReference type="GO" id="GO:0016491">
    <property type="term" value="F:oxidoreductase activity"/>
    <property type="evidence" value="ECO:0007669"/>
    <property type="project" value="InterPro"/>
</dbReference>
<dbReference type="InterPro" id="IPR020843">
    <property type="entry name" value="ER"/>
</dbReference>
<dbReference type="InterPro" id="IPR036291">
    <property type="entry name" value="NAD(P)-bd_dom_sf"/>
</dbReference>
<proteinExistence type="predicted"/>
<dbReference type="PANTHER" id="PTHR45033">
    <property type="match status" value="1"/>
</dbReference>
<dbReference type="Gene3D" id="3.90.180.10">
    <property type="entry name" value="Medium-chain alcohol dehydrogenases, catalytic domain"/>
    <property type="match status" value="2"/>
</dbReference>
<name>A0A6V8QYD3_TRIAP</name>
<dbReference type="SUPFAM" id="SSF51735">
    <property type="entry name" value="NAD(P)-binding Rossmann-fold domains"/>
    <property type="match status" value="1"/>
</dbReference>
<evidence type="ECO:0000313" key="3">
    <source>
        <dbReference type="Proteomes" id="UP000517252"/>
    </source>
</evidence>
<dbReference type="InterPro" id="IPR013149">
    <property type="entry name" value="ADH-like_C"/>
</dbReference>
<dbReference type="OrthoDB" id="9930022at2759"/>
<organism evidence="2 3">
    <name type="scientific">Trichoderma asperellum</name>
    <name type="common">Filamentous fungus</name>
    <dbReference type="NCBI Taxonomy" id="101201"/>
    <lineage>
        <taxon>Eukaryota</taxon>
        <taxon>Fungi</taxon>
        <taxon>Dikarya</taxon>
        <taxon>Ascomycota</taxon>
        <taxon>Pezizomycotina</taxon>
        <taxon>Sordariomycetes</taxon>
        <taxon>Hypocreomycetidae</taxon>
        <taxon>Hypocreales</taxon>
        <taxon>Hypocreaceae</taxon>
        <taxon>Trichoderma</taxon>
    </lineage>
</organism>